<comment type="caution">
    <text evidence="1">The sequence shown here is derived from an EMBL/GenBank/DDBJ whole genome shotgun (WGS) entry which is preliminary data.</text>
</comment>
<dbReference type="AlphaFoldDB" id="A0A844GLQ1"/>
<organism evidence="1 2">
    <name type="scientific">Cyanobacterium aponinum 0216</name>
    <dbReference type="NCBI Taxonomy" id="2676140"/>
    <lineage>
        <taxon>Bacteria</taxon>
        <taxon>Bacillati</taxon>
        <taxon>Cyanobacteriota</taxon>
        <taxon>Cyanophyceae</taxon>
        <taxon>Oscillatoriophycideae</taxon>
        <taxon>Chroococcales</taxon>
        <taxon>Geminocystaceae</taxon>
        <taxon>Cyanobacterium</taxon>
    </lineage>
</organism>
<sequence length="425" mass="50463">MASINIYINDSMKEEMASVEANWSEICRQAITMEMSRIKGSEITYEPKNFDLGNWDHCSFEESFNNDNVIIKPYVDHADPKLRNTVKVASQWLEEIKREIAIARLDGNSLGEFFQGVRKIEVLEPGKTWKTGYLKINYYIDFYFEDDNPPTDTLEAEIVENQEKALMVTSSENHREGEIDHSLQLKELEHRGIISVDLNSQTSQDREIPMMYPESYTPIKKTLEEFFSFNKSNLSVKIVKQLWKEWYDHKLLINSGDISAESFLEEEDQREGEISGYIDHQYFQLRNEFFEELENNFMEVGFFHYDVAYFSSFLFDLFYFTKEIDFRDLNIDLFAKVNFSNIDELPHKSGLYFIRENNNLYGFGCTYNLYTHWENHKLNKRVTKDRNLEILFIIFDSQRYLANIVKKYTPYYLEKITLENNPFLN</sequence>
<dbReference type="EMBL" id="WMIA01000001">
    <property type="protein sequence ID" value="MTF37504.1"/>
    <property type="molecule type" value="Genomic_DNA"/>
</dbReference>
<reference evidence="1 2" key="1">
    <citation type="submission" date="2019-11" db="EMBL/GenBank/DDBJ databases">
        <title>Isolation of a new High Light Tolerant Cyanobacteria.</title>
        <authorList>
            <person name="Dobson Z."/>
            <person name="Vaughn N."/>
            <person name="Vaughn M."/>
            <person name="Fromme P."/>
            <person name="Mazor Y."/>
        </authorList>
    </citation>
    <scope>NUCLEOTIDE SEQUENCE [LARGE SCALE GENOMIC DNA]</scope>
    <source>
        <strain evidence="1 2">0216</strain>
    </source>
</reference>
<dbReference type="Proteomes" id="UP000437131">
    <property type="component" value="Unassembled WGS sequence"/>
</dbReference>
<name>A0A844GLQ1_9CHRO</name>
<evidence type="ECO:0000313" key="1">
    <source>
        <dbReference type="EMBL" id="MTF37504.1"/>
    </source>
</evidence>
<protein>
    <submittedName>
        <fullName evidence="1">Uncharacterized protein</fullName>
    </submittedName>
</protein>
<evidence type="ECO:0000313" key="2">
    <source>
        <dbReference type="Proteomes" id="UP000437131"/>
    </source>
</evidence>
<accession>A0A844GLQ1</accession>
<gene>
    <name evidence="1" type="ORF">GGC33_00945</name>
</gene>
<dbReference type="RefSeq" id="WP_155082427.1">
    <property type="nucleotide sequence ID" value="NZ_WMIA01000001.1"/>
</dbReference>
<proteinExistence type="predicted"/>